<evidence type="ECO:0000313" key="2">
    <source>
        <dbReference type="EMBL" id="KZZ88408.1"/>
    </source>
</evidence>
<accession>A0A167W514</accession>
<evidence type="ECO:0000313" key="3">
    <source>
        <dbReference type="Proteomes" id="UP000242877"/>
    </source>
</evidence>
<evidence type="ECO:0000256" key="1">
    <source>
        <dbReference type="SAM" id="MobiDB-lite"/>
    </source>
</evidence>
<comment type="caution">
    <text evidence="2">The sequence shown here is derived from an EMBL/GenBank/DDBJ whole genome shotgun (WGS) entry which is preliminary data.</text>
</comment>
<gene>
    <name evidence="2" type="ORF">AAP_04980</name>
</gene>
<dbReference type="OrthoDB" id="5345504at2759"/>
<name>A0A167W514_9EURO</name>
<feature type="compositionally biased region" description="Basic and acidic residues" evidence="1">
    <location>
        <begin position="142"/>
        <end position="181"/>
    </location>
</feature>
<feature type="region of interest" description="Disordered" evidence="1">
    <location>
        <begin position="142"/>
        <end position="211"/>
    </location>
</feature>
<proteinExistence type="predicted"/>
<keyword evidence="3" id="KW-1185">Reference proteome</keyword>
<dbReference type="AlphaFoldDB" id="A0A167W514"/>
<organism evidence="2 3">
    <name type="scientific">Ascosphaera apis ARSEF 7405</name>
    <dbReference type="NCBI Taxonomy" id="392613"/>
    <lineage>
        <taxon>Eukaryota</taxon>
        <taxon>Fungi</taxon>
        <taxon>Dikarya</taxon>
        <taxon>Ascomycota</taxon>
        <taxon>Pezizomycotina</taxon>
        <taxon>Eurotiomycetes</taxon>
        <taxon>Eurotiomycetidae</taxon>
        <taxon>Onygenales</taxon>
        <taxon>Ascosphaeraceae</taxon>
        <taxon>Ascosphaera</taxon>
    </lineage>
</organism>
<dbReference type="Pfam" id="PF20354">
    <property type="entry name" value="DUF6649"/>
    <property type="match status" value="1"/>
</dbReference>
<sequence length="211" mass="23877">MGPMVTAGRKRLASEALDGEQRLSKKFNELHIGRQLTHVHDAERITPPESVESVESDAGSDNCDEFMDVEDTKHRIYVSNLEHEIREIEKEEKKKKKNLLLPGIEKLVCNPRSLYIKPPEPPGNELVLYRVPASISIPEEHDSVKRALSDARDRAAKRLVESGRKQSELEASQKNDEKEPANEVPLSPDIVDDDESMESSDYDAMDLDDDF</sequence>
<dbReference type="VEuPathDB" id="FungiDB:AAP_04980"/>
<protein>
    <submittedName>
        <fullName evidence="2">Uncharacterized protein</fullName>
    </submittedName>
</protein>
<dbReference type="Proteomes" id="UP000242877">
    <property type="component" value="Unassembled WGS sequence"/>
</dbReference>
<reference evidence="2 3" key="1">
    <citation type="journal article" date="2016" name="Genome Biol. Evol.">
        <title>Divergent and convergent evolution of fungal pathogenicity.</title>
        <authorList>
            <person name="Shang Y."/>
            <person name="Xiao G."/>
            <person name="Zheng P."/>
            <person name="Cen K."/>
            <person name="Zhan S."/>
            <person name="Wang C."/>
        </authorList>
    </citation>
    <scope>NUCLEOTIDE SEQUENCE [LARGE SCALE GENOMIC DNA]</scope>
    <source>
        <strain evidence="2 3">ARSEF 7405</strain>
    </source>
</reference>
<dbReference type="InterPro" id="IPR046591">
    <property type="entry name" value="DUF6649"/>
</dbReference>
<feature type="compositionally biased region" description="Acidic residues" evidence="1">
    <location>
        <begin position="190"/>
        <end position="211"/>
    </location>
</feature>
<feature type="region of interest" description="Disordered" evidence="1">
    <location>
        <begin position="38"/>
        <end position="61"/>
    </location>
</feature>
<dbReference type="EMBL" id="AZGZ01000026">
    <property type="protein sequence ID" value="KZZ88408.1"/>
    <property type="molecule type" value="Genomic_DNA"/>
</dbReference>